<protein>
    <recommendedName>
        <fullName evidence="3">Cell surface protein</fullName>
    </recommendedName>
</protein>
<name>A0A1V6M3X0_9BACT</name>
<evidence type="ECO:0008006" key="3">
    <source>
        <dbReference type="Google" id="ProtNLM"/>
    </source>
</evidence>
<feature type="non-terminal residue" evidence="1">
    <location>
        <position position="1"/>
    </location>
</feature>
<dbReference type="RefSeq" id="WP_179129179.1">
    <property type="nucleotide sequence ID" value="NZ_MJUW02000014.1"/>
</dbReference>
<comment type="caution">
    <text evidence="1">The sequence shown here is derived from an EMBL/GenBank/DDBJ whole genome shotgun (WGS) entry which is preliminary data.</text>
</comment>
<dbReference type="InterPro" id="IPR010620">
    <property type="entry name" value="SBBP_repeat"/>
</dbReference>
<keyword evidence="2" id="KW-1185">Reference proteome</keyword>
<dbReference type="Pfam" id="PF06739">
    <property type="entry name" value="SBBP"/>
    <property type="match status" value="8"/>
</dbReference>
<accession>A0A1V6M3X0</accession>
<dbReference type="PANTHER" id="PTHR35580:SF1">
    <property type="entry name" value="PHYTASE-LIKE DOMAIN-CONTAINING PROTEIN"/>
    <property type="match status" value="1"/>
</dbReference>
<proteinExistence type="predicted"/>
<reference evidence="1 2" key="1">
    <citation type="journal article" date="2016" name="Genome Announc.">
        <title>Draft Genome Sequence of the Anaerobic Ammonium-Oxidizing Bacterium 'Candidatus Brocadia sp. 40'.</title>
        <authorList>
            <person name="Ali M."/>
            <person name="Haroon M.F."/>
            <person name="Narita Y."/>
            <person name="Zhang L."/>
            <person name="Rangel Shaw D."/>
            <person name="Okabe S."/>
            <person name="Saikaly P.E."/>
        </authorList>
    </citation>
    <scope>NUCLEOTIDE SEQUENCE [LARGE SCALE GENOMIC DNA]</scope>
    <source>
        <strain evidence="1 2">40</strain>
    </source>
</reference>
<evidence type="ECO:0000313" key="1">
    <source>
        <dbReference type="EMBL" id="OQD46986.1"/>
    </source>
</evidence>
<sequence>FIYGFTVASYDKRYPLVIDPTLVYSTYLGGSDDDSGLSSRFGGTDIAVDGDGNAYVTGSTKSLDFPTKIAVYGTYTGKYDAFVTKIGTSGTSLLYSTYLGGSEDDYGLRIAVDNAGNAYVTGWTQSSDFPTANAMYGTNTGWTDAFVTKIAASGTSLSYSTYLGGSNFDWGSGIAVDGAGNAYVTGSTYSSNFPTKTPIYVSNKGDEDVFVTKIGTSGTSLSYSTYLGGNARDESRGMAVDSAGNVYVTGFTWSSDFPTEIPIYGTYTGSYDAFVTKIGTSGTSLSYSTYLGGNARDESRGMAVDSAGNVYVTGFTWSSDFPTEIPIYGTYTGSYDAFVTKIGTSGTSLSYSTYLGGSDADEGYSIAVDSAGNAYVTGYTKSSDFPTEMPIYGTYTGTSDAFVTKIAASGTSLSYSTFLGGIGDEAGESIAVDSAGNAYVTGYTGSSNFPTEKPIYGTNTGSWDAFVTKISTLGTSLSYSTYLGGSYSDHGTGIAVDSVGNAYVKGETYSSDFPTIINAFDESYNGSSDVFVTKIGDSTPTVVELVSFSANGNTDGKVTLHWQTATEIDNAGFNLYRAKRKDGPYKKINTTLIPAQGNATTGASYSYEDTPPAKGAYHYKLEDVDTNSVSTMHGPKKVKVKIKNR</sequence>
<dbReference type="EMBL" id="MJUW02000014">
    <property type="protein sequence ID" value="OQD46986.1"/>
    <property type="molecule type" value="Genomic_DNA"/>
</dbReference>
<dbReference type="InterPro" id="IPR011042">
    <property type="entry name" value="6-blade_b-propeller_TolB-like"/>
</dbReference>
<gene>
    <name evidence="1" type="ORF">BIY37_00285</name>
</gene>
<dbReference type="Gene3D" id="2.120.10.30">
    <property type="entry name" value="TolB, C-terminal domain"/>
    <property type="match status" value="1"/>
</dbReference>
<dbReference type="PANTHER" id="PTHR35580">
    <property type="entry name" value="CELL SURFACE GLYCOPROTEIN (S-LAYER PROTEIN)-LIKE PROTEIN"/>
    <property type="match status" value="1"/>
</dbReference>
<dbReference type="InterPro" id="IPR013783">
    <property type="entry name" value="Ig-like_fold"/>
</dbReference>
<dbReference type="AlphaFoldDB" id="A0A1V6M3X0"/>
<evidence type="ECO:0000313" key="2">
    <source>
        <dbReference type="Proteomes" id="UP000242219"/>
    </source>
</evidence>
<dbReference type="Gene3D" id="2.60.40.10">
    <property type="entry name" value="Immunoglobulins"/>
    <property type="match status" value="1"/>
</dbReference>
<dbReference type="Proteomes" id="UP000242219">
    <property type="component" value="Unassembled WGS sequence"/>
</dbReference>
<organism evidence="1 2">
    <name type="scientific">Candidatus Brocadia sapporoensis</name>
    <dbReference type="NCBI Taxonomy" id="392547"/>
    <lineage>
        <taxon>Bacteria</taxon>
        <taxon>Pseudomonadati</taxon>
        <taxon>Planctomycetota</taxon>
        <taxon>Candidatus Brocadiia</taxon>
        <taxon>Candidatus Brocadiales</taxon>
        <taxon>Candidatus Brocadiaceae</taxon>
        <taxon>Candidatus Brocadia</taxon>
    </lineage>
</organism>
<dbReference type="InterPro" id="IPR052918">
    <property type="entry name" value="Motility_Chemotaxis_Reg"/>
</dbReference>